<proteinExistence type="inferred from homology"/>
<dbReference type="PANTHER" id="PTHR20941">
    <property type="entry name" value="FOLATE SYNTHESIS PROTEINS"/>
    <property type="match status" value="1"/>
</dbReference>
<evidence type="ECO:0000256" key="7">
    <source>
        <dbReference type="ARBA" id="ARBA00022842"/>
    </source>
</evidence>
<keyword evidence="5 9" id="KW-0808">Transferase</keyword>
<dbReference type="PROSITE" id="PS00793">
    <property type="entry name" value="DHPS_2"/>
    <property type="match status" value="1"/>
</dbReference>
<keyword evidence="7 9" id="KW-0460">Magnesium</keyword>
<dbReference type="Proteomes" id="UP001501671">
    <property type="component" value="Unassembled WGS sequence"/>
</dbReference>
<evidence type="ECO:0000313" key="11">
    <source>
        <dbReference type="EMBL" id="GAA4332625.1"/>
    </source>
</evidence>
<dbReference type="InterPro" id="IPR011005">
    <property type="entry name" value="Dihydropteroate_synth-like_sf"/>
</dbReference>
<dbReference type="PANTHER" id="PTHR20941:SF1">
    <property type="entry name" value="FOLIC ACID SYNTHESIS PROTEIN FOL1"/>
    <property type="match status" value="1"/>
</dbReference>
<dbReference type="PROSITE" id="PS00792">
    <property type="entry name" value="DHPS_1"/>
    <property type="match status" value="1"/>
</dbReference>
<comment type="cofactor">
    <cofactor evidence="2 9">
        <name>Mg(2+)</name>
        <dbReference type="ChEBI" id="CHEBI:18420"/>
    </cofactor>
</comment>
<dbReference type="RefSeq" id="WP_345249457.1">
    <property type="nucleotide sequence ID" value="NZ_BAABFO010000009.1"/>
</dbReference>
<dbReference type="NCBIfam" id="TIGR01496">
    <property type="entry name" value="DHPS"/>
    <property type="match status" value="1"/>
</dbReference>
<name>A0ABP8H0L0_9BURK</name>
<dbReference type="InterPro" id="IPR000489">
    <property type="entry name" value="Pterin-binding_dom"/>
</dbReference>
<keyword evidence="8 9" id="KW-0289">Folate biosynthesis</keyword>
<evidence type="ECO:0000256" key="4">
    <source>
        <dbReference type="ARBA" id="ARBA00012458"/>
    </source>
</evidence>
<comment type="function">
    <text evidence="9">Catalyzes the condensation of para-aminobenzoate (pABA) with 6-hydroxymethyl-7,8-dihydropterin diphosphate (DHPt-PP) to form 7,8-dihydropteroate (H2Pte), the immediate precursor of folate derivatives.</text>
</comment>
<organism evidence="11 12">
    <name type="scientific">Pigmentiphaga soli</name>
    <dbReference type="NCBI Taxonomy" id="1007095"/>
    <lineage>
        <taxon>Bacteria</taxon>
        <taxon>Pseudomonadati</taxon>
        <taxon>Pseudomonadota</taxon>
        <taxon>Betaproteobacteria</taxon>
        <taxon>Burkholderiales</taxon>
        <taxon>Alcaligenaceae</taxon>
        <taxon>Pigmentiphaga</taxon>
    </lineage>
</organism>
<dbReference type="SUPFAM" id="SSF51717">
    <property type="entry name" value="Dihydropteroate synthetase-like"/>
    <property type="match status" value="1"/>
</dbReference>
<sequence>MPFLQCGRYTLDLSIPRVMGVVNVTPDSFSDGGRHATLEAAVAHARRLVEEGADLLDIGGESTRPGAAPVSEAEELERVLPLVEALRDAGVPLSVDTAKPAVMRAVLDAGADMINDIRAFDTPEALAAVAGGQCGVCAMHMRGEPRTMQQAPRYDDVVAEVRDFLAARAGALRDAGVAARRICLDPGFGFGKTAEHNFRLLHELPALAAAGYPLLIGVSRKSMIGAATGKPVGERTAGSVAAALAAIARGAAIVRVHDVAATVDAIKVWRAVEAAS</sequence>
<dbReference type="InterPro" id="IPR006390">
    <property type="entry name" value="DHP_synth_dom"/>
</dbReference>
<dbReference type="PROSITE" id="PS50972">
    <property type="entry name" value="PTERIN_BINDING"/>
    <property type="match status" value="1"/>
</dbReference>
<protein>
    <recommendedName>
        <fullName evidence="4 9">Dihydropteroate synthase</fullName>
        <shortName evidence="9">DHPS</shortName>
        <ecNumber evidence="4 9">2.5.1.15</ecNumber>
    </recommendedName>
    <alternativeName>
        <fullName evidence="9">Dihydropteroate pyrophosphorylase</fullName>
    </alternativeName>
</protein>
<dbReference type="InterPro" id="IPR045031">
    <property type="entry name" value="DHP_synth-like"/>
</dbReference>
<gene>
    <name evidence="11" type="primary">folP</name>
    <name evidence="11" type="ORF">GCM10023144_22890</name>
</gene>
<evidence type="ECO:0000313" key="12">
    <source>
        <dbReference type="Proteomes" id="UP001501671"/>
    </source>
</evidence>
<keyword evidence="12" id="KW-1185">Reference proteome</keyword>
<evidence type="ECO:0000259" key="10">
    <source>
        <dbReference type="PROSITE" id="PS50972"/>
    </source>
</evidence>
<evidence type="ECO:0000256" key="9">
    <source>
        <dbReference type="RuleBase" id="RU361205"/>
    </source>
</evidence>
<comment type="similarity">
    <text evidence="9">Belongs to the DHPS family.</text>
</comment>
<evidence type="ECO:0000256" key="5">
    <source>
        <dbReference type="ARBA" id="ARBA00022679"/>
    </source>
</evidence>
<evidence type="ECO:0000256" key="8">
    <source>
        <dbReference type="ARBA" id="ARBA00022909"/>
    </source>
</evidence>
<dbReference type="EMBL" id="BAABFO010000009">
    <property type="protein sequence ID" value="GAA4332625.1"/>
    <property type="molecule type" value="Genomic_DNA"/>
</dbReference>
<dbReference type="CDD" id="cd00739">
    <property type="entry name" value="DHPS"/>
    <property type="match status" value="1"/>
</dbReference>
<dbReference type="EC" id="2.5.1.15" evidence="4 9"/>
<evidence type="ECO:0000256" key="2">
    <source>
        <dbReference type="ARBA" id="ARBA00001946"/>
    </source>
</evidence>
<comment type="catalytic activity">
    <reaction evidence="1">
        <text>(7,8-dihydropterin-6-yl)methyl diphosphate + 4-aminobenzoate = 7,8-dihydropteroate + diphosphate</text>
        <dbReference type="Rhea" id="RHEA:19949"/>
        <dbReference type="ChEBI" id="CHEBI:17836"/>
        <dbReference type="ChEBI" id="CHEBI:17839"/>
        <dbReference type="ChEBI" id="CHEBI:33019"/>
        <dbReference type="ChEBI" id="CHEBI:72950"/>
        <dbReference type="EC" id="2.5.1.15"/>
    </reaction>
</comment>
<dbReference type="Pfam" id="PF00809">
    <property type="entry name" value="Pterin_bind"/>
    <property type="match status" value="1"/>
</dbReference>
<evidence type="ECO:0000256" key="6">
    <source>
        <dbReference type="ARBA" id="ARBA00022723"/>
    </source>
</evidence>
<comment type="pathway">
    <text evidence="3 9">Cofactor biosynthesis; tetrahydrofolate biosynthesis; 7,8-dihydrofolate from 2-amino-4-hydroxy-6-hydroxymethyl-7,8-dihydropteridine diphosphate and 4-aminobenzoate: step 1/2.</text>
</comment>
<comment type="caution">
    <text evidence="11">The sequence shown here is derived from an EMBL/GenBank/DDBJ whole genome shotgun (WGS) entry which is preliminary data.</text>
</comment>
<evidence type="ECO:0000256" key="1">
    <source>
        <dbReference type="ARBA" id="ARBA00000012"/>
    </source>
</evidence>
<evidence type="ECO:0000256" key="3">
    <source>
        <dbReference type="ARBA" id="ARBA00004763"/>
    </source>
</evidence>
<dbReference type="Gene3D" id="3.20.20.20">
    <property type="entry name" value="Dihydropteroate synthase-like"/>
    <property type="match status" value="1"/>
</dbReference>
<accession>A0ABP8H0L0</accession>
<feature type="domain" description="Pterin-binding" evidence="10">
    <location>
        <begin position="16"/>
        <end position="267"/>
    </location>
</feature>
<reference evidence="12" key="1">
    <citation type="journal article" date="2019" name="Int. J. Syst. Evol. Microbiol.">
        <title>The Global Catalogue of Microorganisms (GCM) 10K type strain sequencing project: providing services to taxonomists for standard genome sequencing and annotation.</title>
        <authorList>
            <consortium name="The Broad Institute Genomics Platform"/>
            <consortium name="The Broad Institute Genome Sequencing Center for Infectious Disease"/>
            <person name="Wu L."/>
            <person name="Ma J."/>
        </authorList>
    </citation>
    <scope>NUCLEOTIDE SEQUENCE [LARGE SCALE GENOMIC DNA]</scope>
    <source>
        <strain evidence="12">JCM 17666</strain>
    </source>
</reference>
<keyword evidence="6 9" id="KW-0479">Metal-binding</keyword>